<dbReference type="eggNOG" id="COG2046">
    <property type="taxonomic scope" value="Bacteria"/>
</dbReference>
<comment type="pathway">
    <text evidence="1 8">Sulfur metabolism; hydrogen sulfide biosynthesis; sulfite from sulfate: step 1/3.</text>
</comment>
<comment type="catalytic activity">
    <reaction evidence="7 8">
        <text>sulfate + ATP + H(+) = adenosine 5'-phosphosulfate + diphosphate</text>
        <dbReference type="Rhea" id="RHEA:18133"/>
        <dbReference type="ChEBI" id="CHEBI:15378"/>
        <dbReference type="ChEBI" id="CHEBI:16189"/>
        <dbReference type="ChEBI" id="CHEBI:30616"/>
        <dbReference type="ChEBI" id="CHEBI:33019"/>
        <dbReference type="ChEBI" id="CHEBI:58243"/>
        <dbReference type="EC" id="2.7.7.4"/>
    </reaction>
</comment>
<dbReference type="GO" id="GO:0000103">
    <property type="term" value="P:sulfate assimilation"/>
    <property type="evidence" value="ECO:0007669"/>
    <property type="project" value="UniProtKB-UniRule"/>
</dbReference>
<dbReference type="InterPro" id="IPR020792">
    <property type="entry name" value="SO4_adenylyltransferase_pro"/>
</dbReference>
<comment type="similarity">
    <text evidence="6 8">Belongs to the sulfate adenylyltransferase family.</text>
</comment>
<protein>
    <recommendedName>
        <fullName evidence="8">Sulfate adenylyltransferase</fullName>
        <ecNumber evidence="8">2.7.7.4</ecNumber>
    </recommendedName>
    <alternativeName>
        <fullName evidence="8">ATP-sulfurylase</fullName>
    </alternativeName>
    <alternativeName>
        <fullName evidence="8">Sulfate adenylate transferase</fullName>
        <shortName evidence="8">SAT</shortName>
    </alternativeName>
</protein>
<dbReference type="CDD" id="cd00517">
    <property type="entry name" value="ATPS"/>
    <property type="match status" value="1"/>
</dbReference>
<dbReference type="EMBL" id="CP000806">
    <property type="protein sequence ID" value="ACB54006.1"/>
    <property type="molecule type" value="Genomic_DNA"/>
</dbReference>
<organism evidence="11 12">
    <name type="scientific">Crocosphaera subtropica (strain ATCC 51142 / BH68)</name>
    <name type="common">Cyanothece sp. (strain ATCC 51142)</name>
    <dbReference type="NCBI Taxonomy" id="43989"/>
    <lineage>
        <taxon>Bacteria</taxon>
        <taxon>Bacillati</taxon>
        <taxon>Cyanobacteriota</taxon>
        <taxon>Cyanophyceae</taxon>
        <taxon>Oscillatoriophycideae</taxon>
        <taxon>Chroococcales</taxon>
        <taxon>Aphanothecaceae</taxon>
        <taxon>Crocosphaera</taxon>
        <taxon>Crocosphaera subtropica</taxon>
    </lineage>
</organism>
<keyword evidence="3 8" id="KW-0548">Nucleotidyltransferase</keyword>
<dbReference type="SUPFAM" id="SSF88697">
    <property type="entry name" value="PUA domain-like"/>
    <property type="match status" value="1"/>
</dbReference>
<dbReference type="SUPFAM" id="SSF52374">
    <property type="entry name" value="Nucleotidylyl transferase"/>
    <property type="match status" value="1"/>
</dbReference>
<evidence type="ECO:0000256" key="3">
    <source>
        <dbReference type="ARBA" id="ARBA00022695"/>
    </source>
</evidence>
<dbReference type="Gene3D" id="3.40.50.620">
    <property type="entry name" value="HUPs"/>
    <property type="match status" value="1"/>
</dbReference>
<reference evidence="11 12" key="1">
    <citation type="journal article" date="2008" name="Proc. Natl. Acad. Sci. U.S.A.">
        <title>The genome of Cyanothece 51142, a unicellular diazotrophic cyanobacterium important in the marine nitrogen cycle.</title>
        <authorList>
            <person name="Welsh E.A."/>
            <person name="Liberton M."/>
            <person name="Stoeckel J."/>
            <person name="Loh T."/>
            <person name="Elvitigala T."/>
            <person name="Wang C."/>
            <person name="Wollam A."/>
            <person name="Fulton R.S."/>
            <person name="Clifton S.W."/>
            <person name="Jacobs J.M."/>
            <person name="Aurora R."/>
            <person name="Ghosh B.K."/>
            <person name="Sherman L.A."/>
            <person name="Smith R.D."/>
            <person name="Wilson R.K."/>
            <person name="Pakrasi H.B."/>
        </authorList>
    </citation>
    <scope>NUCLEOTIDE SEQUENCE [LARGE SCALE GENOMIC DNA]</scope>
    <source>
        <strain evidence="12">ATCC 51142 / BH68</strain>
    </source>
</reference>
<evidence type="ECO:0000313" key="12">
    <source>
        <dbReference type="Proteomes" id="UP000001203"/>
    </source>
</evidence>
<dbReference type="GO" id="GO:0005524">
    <property type="term" value="F:ATP binding"/>
    <property type="evidence" value="ECO:0007669"/>
    <property type="project" value="UniProtKB-KW"/>
</dbReference>
<evidence type="ECO:0000256" key="2">
    <source>
        <dbReference type="ARBA" id="ARBA00022679"/>
    </source>
</evidence>
<feature type="domain" description="Sulphate adenylyltransferase catalytic" evidence="9">
    <location>
        <begin position="223"/>
        <end position="433"/>
    </location>
</feature>
<dbReference type="InterPro" id="IPR025980">
    <property type="entry name" value="ATP-Sase_PUA-like_dom"/>
</dbReference>
<dbReference type="GO" id="GO:0004781">
    <property type="term" value="F:sulfate adenylyltransferase (ATP) activity"/>
    <property type="evidence" value="ECO:0007669"/>
    <property type="project" value="UniProtKB-UniRule"/>
</dbReference>
<dbReference type="Gene3D" id="3.10.400.10">
    <property type="entry name" value="Sulfate adenylyltransferase"/>
    <property type="match status" value="1"/>
</dbReference>
<keyword evidence="12" id="KW-1185">Reference proteome</keyword>
<feature type="domain" description="ATP-sulfurylase PUA-like" evidence="10">
    <location>
        <begin position="57"/>
        <end position="215"/>
    </location>
</feature>
<dbReference type="NCBIfam" id="NF003166">
    <property type="entry name" value="PRK04149.1"/>
    <property type="match status" value="1"/>
</dbReference>
<evidence type="ECO:0000256" key="6">
    <source>
        <dbReference type="ARBA" id="ARBA00037980"/>
    </source>
</evidence>
<keyword evidence="2 8" id="KW-0808">Transferase</keyword>
<accession>B1WW78</accession>
<dbReference type="Proteomes" id="UP000001203">
    <property type="component" value="Chromosome circular"/>
</dbReference>
<dbReference type="EC" id="2.7.7.4" evidence="8"/>
<dbReference type="Pfam" id="PF14306">
    <property type="entry name" value="PUA_2"/>
    <property type="match status" value="1"/>
</dbReference>
<evidence type="ECO:0000256" key="1">
    <source>
        <dbReference type="ARBA" id="ARBA00005048"/>
    </source>
</evidence>
<dbReference type="HAMAP" id="MF_00066">
    <property type="entry name" value="Sulf_adenylyltr"/>
    <property type="match status" value="1"/>
</dbReference>
<dbReference type="InterPro" id="IPR015947">
    <property type="entry name" value="PUA-like_sf"/>
</dbReference>
<dbReference type="GO" id="GO:0070814">
    <property type="term" value="P:hydrogen sulfide biosynthetic process"/>
    <property type="evidence" value="ECO:0007669"/>
    <property type="project" value="UniProtKB-UniRule"/>
</dbReference>
<dbReference type="HOGENOM" id="CLU_022950_1_1_3"/>
<dbReference type="Pfam" id="PF01747">
    <property type="entry name" value="ATP-sulfurylase"/>
    <property type="match status" value="1"/>
</dbReference>
<dbReference type="PANTHER" id="PTHR43509:SF1">
    <property type="entry name" value="SULFATE ADENYLYLTRANSFERASE"/>
    <property type="match status" value="1"/>
</dbReference>
<dbReference type="InterPro" id="IPR002650">
    <property type="entry name" value="Sulphate_adenylyltransferase"/>
</dbReference>
<evidence type="ECO:0000259" key="10">
    <source>
        <dbReference type="Pfam" id="PF14306"/>
    </source>
</evidence>
<dbReference type="InterPro" id="IPR024951">
    <property type="entry name" value="Sulfurylase_cat_dom"/>
</dbReference>
<evidence type="ECO:0000256" key="4">
    <source>
        <dbReference type="ARBA" id="ARBA00022741"/>
    </source>
</evidence>
<dbReference type="UniPathway" id="UPA00140">
    <property type="reaction ID" value="UER00204"/>
</dbReference>
<evidence type="ECO:0000256" key="7">
    <source>
        <dbReference type="ARBA" id="ARBA00049370"/>
    </source>
</evidence>
<evidence type="ECO:0000256" key="5">
    <source>
        <dbReference type="ARBA" id="ARBA00022840"/>
    </source>
</evidence>
<gene>
    <name evidence="11" type="primary">met3</name>
    <name evidence="8" type="synonym">sat</name>
    <name evidence="11" type="ordered locus">cce_4658</name>
</gene>
<evidence type="ECO:0000259" key="9">
    <source>
        <dbReference type="Pfam" id="PF01747"/>
    </source>
</evidence>
<dbReference type="NCBIfam" id="TIGR00339">
    <property type="entry name" value="sopT"/>
    <property type="match status" value="1"/>
</dbReference>
<evidence type="ECO:0000256" key="8">
    <source>
        <dbReference type="HAMAP-Rule" id="MF_00066"/>
    </source>
</evidence>
<dbReference type="PANTHER" id="PTHR43509">
    <property type="match status" value="1"/>
</dbReference>
<proteinExistence type="inferred from homology"/>
<sequence>MSNHLGYKSLHFNSVFSQNCLFPIYIRLLHPKFSDPGRINPDSYYKNIIKMTHTDGIAPHGGQLINRIASPAEKAEFLAQADKLPKITLDERATSDLVMIAIGGFSPLKGFMERADYETVVEDMHLSNGVPWSIPVTLSVSEEVADSLQEGNWVRLDDPNGNFIGVLELTQKYHYNKTHEAVNVYKTDESKHPGVKVIYDQGAVNLAGPVWLLQRDEHPLFPKYQIDPAESRKLFRERGWSTVVGFQTRNPIHRAHEYIQKCALEVVDGLFLHPLVGATKSDDIPADVRMRCYEIMMDNYFPQDRVILAINPSAMRYAGPREAIFHAIVRKNYGCTHFIVGRDHAGVGDYYGTYDAQHIFDEFDPDALGIVPMKFEHAFYCKRTGQMATTKTSPSSKEERIHLSGTKVREMLRRGEMPPPQFSRPEVAAELIKAMQH</sequence>
<dbReference type="STRING" id="43989.cce_4658"/>
<dbReference type="KEGG" id="cyt:cce_4658"/>
<dbReference type="AlphaFoldDB" id="B1WW78"/>
<evidence type="ECO:0000313" key="11">
    <source>
        <dbReference type="EMBL" id="ACB54006.1"/>
    </source>
</evidence>
<keyword evidence="4 8" id="KW-0547">Nucleotide-binding</keyword>
<name>B1WW78_CROS5</name>
<dbReference type="InterPro" id="IPR014729">
    <property type="entry name" value="Rossmann-like_a/b/a_fold"/>
</dbReference>
<keyword evidence="5 8" id="KW-0067">ATP-binding</keyword>